<organism evidence="2 4">
    <name type="scientific">Cucumis melo var. makuwa</name>
    <name type="common">Oriental melon</name>
    <dbReference type="NCBI Taxonomy" id="1194695"/>
    <lineage>
        <taxon>Eukaryota</taxon>
        <taxon>Viridiplantae</taxon>
        <taxon>Streptophyta</taxon>
        <taxon>Embryophyta</taxon>
        <taxon>Tracheophyta</taxon>
        <taxon>Spermatophyta</taxon>
        <taxon>Magnoliopsida</taxon>
        <taxon>eudicotyledons</taxon>
        <taxon>Gunneridae</taxon>
        <taxon>Pentapetalae</taxon>
        <taxon>rosids</taxon>
        <taxon>fabids</taxon>
        <taxon>Cucurbitales</taxon>
        <taxon>Cucurbitaceae</taxon>
        <taxon>Benincaseae</taxon>
        <taxon>Cucumis</taxon>
    </lineage>
</organism>
<dbReference type="EMBL" id="SSTE01005078">
    <property type="protein sequence ID" value="KAA0061124.1"/>
    <property type="molecule type" value="Genomic_DNA"/>
</dbReference>
<evidence type="ECO:0000313" key="5">
    <source>
        <dbReference type="Proteomes" id="UP000321947"/>
    </source>
</evidence>
<evidence type="ECO:0000313" key="3">
    <source>
        <dbReference type="EMBL" id="TYK03795.1"/>
    </source>
</evidence>
<dbReference type="Proteomes" id="UP000321393">
    <property type="component" value="Unassembled WGS sequence"/>
</dbReference>
<dbReference type="Pfam" id="PF14223">
    <property type="entry name" value="Retrotran_gag_2"/>
    <property type="match status" value="1"/>
</dbReference>
<evidence type="ECO:0000313" key="2">
    <source>
        <dbReference type="EMBL" id="KAA0061124.1"/>
    </source>
</evidence>
<comment type="caution">
    <text evidence="2">The sequence shown here is derived from an EMBL/GenBank/DDBJ whole genome shotgun (WGS) entry which is preliminary data.</text>
</comment>
<name>A0A5A7V1B9_CUCMM</name>
<feature type="compositionally biased region" description="Low complexity" evidence="1">
    <location>
        <begin position="47"/>
        <end position="70"/>
    </location>
</feature>
<feature type="region of interest" description="Disordered" evidence="1">
    <location>
        <begin position="222"/>
        <end position="241"/>
    </location>
</feature>
<sequence length="294" mass="33425">MSIKTSNKILPDLSKLEPLDETNYRRWSKKLLIFFEQLEVDYVLTTDLPSSDPPATTSTSSDPKSSTGPPATAAVAGQMTNDKPFFEQIHEYENLVANVLSEGMKMCEILQANILLEKFPPSWNDYRNHLKHKKKDLKLQELIIHMRTEEANRLKDKLASKNLNSVNANLVESSIVNRDRTKQKKWHKGKNLEKIQFKALGGQIKKKKLVCYVCGKEGQKPYQCNQRKGRPSQKPTPQANLAEQDSEIIVAIVEANLIENKTDWILDTEASRHSAPIENFSMTTKTLLMENVCS</sequence>
<gene>
    <name evidence="3" type="ORF">E5676_scaffold863G001830</name>
    <name evidence="2" type="ORF">E6C27_scaffold348G00400</name>
</gene>
<dbReference type="Proteomes" id="UP000321947">
    <property type="component" value="Unassembled WGS sequence"/>
</dbReference>
<dbReference type="OrthoDB" id="2596766at2759"/>
<evidence type="ECO:0000313" key="4">
    <source>
        <dbReference type="Proteomes" id="UP000321393"/>
    </source>
</evidence>
<dbReference type="AlphaFoldDB" id="A0A5A7V1B9"/>
<dbReference type="PANTHER" id="PTHR47592:SF30">
    <property type="entry name" value="CCHC-TYPE DOMAIN-CONTAINING PROTEIN"/>
    <property type="match status" value="1"/>
</dbReference>
<protein>
    <submittedName>
        <fullName evidence="2">Ty1-copia retrotransposon protein</fullName>
    </submittedName>
</protein>
<dbReference type="EMBL" id="SSTD01014872">
    <property type="protein sequence ID" value="TYK03795.1"/>
    <property type="molecule type" value="Genomic_DNA"/>
</dbReference>
<proteinExistence type="predicted"/>
<dbReference type="PANTHER" id="PTHR47592">
    <property type="entry name" value="PBF68 PROTEIN"/>
    <property type="match status" value="1"/>
</dbReference>
<accession>A0A5A7V1B9</accession>
<feature type="region of interest" description="Disordered" evidence="1">
    <location>
        <begin position="47"/>
        <end position="75"/>
    </location>
</feature>
<evidence type="ECO:0000256" key="1">
    <source>
        <dbReference type="SAM" id="MobiDB-lite"/>
    </source>
</evidence>
<reference evidence="4 5" key="1">
    <citation type="submission" date="2019-08" db="EMBL/GenBank/DDBJ databases">
        <title>Draft genome sequences of two oriental melons (Cucumis melo L. var makuwa).</title>
        <authorList>
            <person name="Kwon S.-Y."/>
        </authorList>
    </citation>
    <scope>NUCLEOTIDE SEQUENCE [LARGE SCALE GENOMIC DNA]</scope>
    <source>
        <strain evidence="5">cv. Chang Bougi</strain>
        <strain evidence="4">cv. SW 3</strain>
        <tissue evidence="2">Leaf</tissue>
    </source>
</reference>